<dbReference type="AlphaFoldDB" id="A0A0F4ZHB5"/>
<proteinExistence type="predicted"/>
<feature type="region of interest" description="Disordered" evidence="1">
    <location>
        <begin position="72"/>
        <end position="194"/>
    </location>
</feature>
<keyword evidence="3" id="KW-1185">Reference proteome</keyword>
<dbReference type="EMBL" id="LAEV01000801">
    <property type="protein sequence ID" value="KKA29506.1"/>
    <property type="molecule type" value="Genomic_DNA"/>
</dbReference>
<protein>
    <submittedName>
        <fullName evidence="2">Uncharacterized protein</fullName>
    </submittedName>
</protein>
<dbReference type="Proteomes" id="UP000033483">
    <property type="component" value="Unassembled WGS sequence"/>
</dbReference>
<comment type="caution">
    <text evidence="2">The sequence shown here is derived from an EMBL/GenBank/DDBJ whole genome shotgun (WGS) entry which is preliminary data.</text>
</comment>
<feature type="compositionally biased region" description="Low complexity" evidence="1">
    <location>
        <begin position="90"/>
        <end position="141"/>
    </location>
</feature>
<evidence type="ECO:0000313" key="3">
    <source>
        <dbReference type="Proteomes" id="UP000033483"/>
    </source>
</evidence>
<dbReference type="OrthoDB" id="21418at2759"/>
<feature type="compositionally biased region" description="Low complexity" evidence="1">
    <location>
        <begin position="177"/>
        <end position="194"/>
    </location>
</feature>
<reference evidence="2 3" key="1">
    <citation type="submission" date="2015-03" db="EMBL/GenBank/DDBJ databases">
        <authorList>
            <person name="Radwan O."/>
            <person name="Al-Naeli F.A."/>
            <person name="Rendon G.A."/>
            <person name="Fields C."/>
        </authorList>
    </citation>
    <scope>NUCLEOTIDE SEQUENCE [LARGE SCALE GENOMIC DNA]</scope>
    <source>
        <strain evidence="2">CR-DP1</strain>
    </source>
</reference>
<accession>A0A0F4ZHB5</accession>
<name>A0A0F4ZHB5_9PEZI</name>
<organism evidence="2 3">
    <name type="scientific">Thielaviopsis punctulata</name>
    <dbReference type="NCBI Taxonomy" id="72032"/>
    <lineage>
        <taxon>Eukaryota</taxon>
        <taxon>Fungi</taxon>
        <taxon>Dikarya</taxon>
        <taxon>Ascomycota</taxon>
        <taxon>Pezizomycotina</taxon>
        <taxon>Sordariomycetes</taxon>
        <taxon>Hypocreomycetidae</taxon>
        <taxon>Microascales</taxon>
        <taxon>Ceratocystidaceae</taxon>
        <taxon>Thielaviopsis</taxon>
    </lineage>
</organism>
<feature type="compositionally biased region" description="Polar residues" evidence="1">
    <location>
        <begin position="240"/>
        <end position="251"/>
    </location>
</feature>
<evidence type="ECO:0000313" key="2">
    <source>
        <dbReference type="EMBL" id="KKA29506.1"/>
    </source>
</evidence>
<sequence length="291" mass="30696">MTQGSPEQLLEAFKAAALSVTKLYKTSAAEQSKARLEGYQDCIEDLLAFLDRENIGLGDGEGWVVRSWATERLNGDPGMNTGDSDDDESSSAAEPSHSAPPSIPSSSAVSSVTSLPSSATAHARTPTTTTSTPAPAAGRPTMISSEIPTMPPTRPTSHEMPAPSEIGSFNPSMAPVSAPSLSQPSTPSSTPIKPFPSNFTVPTADSFTFQSGIAYPNIDQLALSDATPSAPRTSLRPRNVANTASRNQQSRHLGRGAGQKRRINIAEIFDVGDLGNGKDMFGNMSKRNRHN</sequence>
<evidence type="ECO:0000256" key="1">
    <source>
        <dbReference type="SAM" id="MobiDB-lite"/>
    </source>
</evidence>
<dbReference type="PANTHER" id="PTHR38645">
    <property type="entry name" value="CHROMOSOME 9, WHOLE GENOME SHOTGUN SEQUENCE"/>
    <property type="match status" value="1"/>
</dbReference>
<dbReference type="PANTHER" id="PTHR38645:SF1">
    <property type="entry name" value="YALI0F12243P"/>
    <property type="match status" value="1"/>
</dbReference>
<feature type="region of interest" description="Disordered" evidence="1">
    <location>
        <begin position="226"/>
        <end position="259"/>
    </location>
</feature>
<gene>
    <name evidence="2" type="ORF">TD95_001583</name>
</gene>